<comment type="caution">
    <text evidence="1">The sequence shown here is derived from an EMBL/GenBank/DDBJ whole genome shotgun (WGS) entry which is preliminary data.</text>
</comment>
<evidence type="ECO:0000313" key="2">
    <source>
        <dbReference type="Proteomes" id="UP000789901"/>
    </source>
</evidence>
<proteinExistence type="predicted"/>
<dbReference type="EMBL" id="CAJVQB010004960">
    <property type="protein sequence ID" value="CAG8650118.1"/>
    <property type="molecule type" value="Genomic_DNA"/>
</dbReference>
<evidence type="ECO:0000313" key="1">
    <source>
        <dbReference type="EMBL" id="CAG8650118.1"/>
    </source>
</evidence>
<organism evidence="1 2">
    <name type="scientific">Gigaspora margarita</name>
    <dbReference type="NCBI Taxonomy" id="4874"/>
    <lineage>
        <taxon>Eukaryota</taxon>
        <taxon>Fungi</taxon>
        <taxon>Fungi incertae sedis</taxon>
        <taxon>Mucoromycota</taxon>
        <taxon>Glomeromycotina</taxon>
        <taxon>Glomeromycetes</taxon>
        <taxon>Diversisporales</taxon>
        <taxon>Gigasporaceae</taxon>
        <taxon>Gigaspora</taxon>
    </lineage>
</organism>
<name>A0ABN7UQ21_GIGMA</name>
<accession>A0ABN7UQ21</accession>
<sequence length="276" mass="31687">MSIIEETQGIQGTPIEISSKTTTSQQESGNIVDWNCLRTADLKVMCFRCGFWAKGLKATRNRKGKSTDQKFSDNKLEEKIDNKVTFLLSKVLNRKERLDCGQKILKANSKTNTSDEFRDLLVETKKQAKSQEDLNYYIQYMLFYPYMQFTPPMPPASSTKSLEPHMNHIEGNQTKEQRGKGGRQIGQSIEVVEKFMNQQQHIEFGQKQGSETLQIDNRLGKIVKEEIGMFGKIRYSRRSEHIESLHGSFTRSITSFLGTKTGTKMLPFSDKFEETK</sequence>
<dbReference type="Proteomes" id="UP000789901">
    <property type="component" value="Unassembled WGS sequence"/>
</dbReference>
<keyword evidence="2" id="KW-1185">Reference proteome</keyword>
<reference evidence="1 2" key="1">
    <citation type="submission" date="2021-06" db="EMBL/GenBank/DDBJ databases">
        <authorList>
            <person name="Kallberg Y."/>
            <person name="Tangrot J."/>
            <person name="Rosling A."/>
        </authorList>
    </citation>
    <scope>NUCLEOTIDE SEQUENCE [LARGE SCALE GENOMIC DNA]</scope>
    <source>
        <strain evidence="1 2">120-4 pot B 10/14</strain>
    </source>
</reference>
<protein>
    <submittedName>
        <fullName evidence="1">13434_t:CDS:1</fullName>
    </submittedName>
</protein>
<gene>
    <name evidence="1" type="ORF">GMARGA_LOCUS9308</name>
</gene>